<evidence type="ECO:0000313" key="7">
    <source>
        <dbReference type="Proteomes" id="UP000566819"/>
    </source>
</evidence>
<keyword evidence="3 5" id="KW-1133">Transmembrane helix</keyword>
<protein>
    <submittedName>
        <fullName evidence="6">Uncharacterized protein</fullName>
    </submittedName>
</protein>
<dbReference type="Pfam" id="PF06726">
    <property type="entry name" value="BC10"/>
    <property type="match status" value="1"/>
</dbReference>
<evidence type="ECO:0000256" key="4">
    <source>
        <dbReference type="ARBA" id="ARBA00023136"/>
    </source>
</evidence>
<keyword evidence="7" id="KW-1185">Reference proteome</keyword>
<dbReference type="Proteomes" id="UP000566819">
    <property type="component" value="Unassembled WGS sequence"/>
</dbReference>
<sequence>MEVKRGTLNETNTGATALARKRRGVVGYAVVAQRKGVDEKEEVVVEEESSSENDCEVIWLPLLFIPTNASPIFIFLFFVCTYFLNRPCVYCSFLLLILFASSCHWSDHCFFDFSSNWFEPRASTLSPEAVNSNTMSNPTLEQVAIYAGALNNTAMALAGTALEEQDESLR</sequence>
<gene>
    <name evidence="6" type="ORF">G7Y89_g5064</name>
</gene>
<dbReference type="PANTHER" id="PTHR13259:SF1">
    <property type="entry name" value="BLADDER CANCER-ASSOCIATED PROTEIN"/>
    <property type="match status" value="1"/>
</dbReference>
<dbReference type="OrthoDB" id="5563033at2759"/>
<keyword evidence="2 5" id="KW-0812">Transmembrane</keyword>
<reference evidence="6 7" key="1">
    <citation type="submission" date="2020-03" db="EMBL/GenBank/DDBJ databases">
        <title>Draft Genome Sequence of Cudoniella acicularis.</title>
        <authorList>
            <person name="Buettner E."/>
            <person name="Kellner H."/>
        </authorList>
    </citation>
    <scope>NUCLEOTIDE SEQUENCE [LARGE SCALE GENOMIC DNA]</scope>
    <source>
        <strain evidence="6 7">DSM 108380</strain>
    </source>
</reference>
<proteinExistence type="predicted"/>
<evidence type="ECO:0000256" key="1">
    <source>
        <dbReference type="ARBA" id="ARBA00004370"/>
    </source>
</evidence>
<dbReference type="AlphaFoldDB" id="A0A8H4RN71"/>
<dbReference type="SMART" id="SM01396">
    <property type="entry name" value="BC10"/>
    <property type="match status" value="1"/>
</dbReference>
<dbReference type="GO" id="GO:0016020">
    <property type="term" value="C:membrane"/>
    <property type="evidence" value="ECO:0007669"/>
    <property type="project" value="UniProtKB-SubCell"/>
</dbReference>
<evidence type="ECO:0000313" key="6">
    <source>
        <dbReference type="EMBL" id="KAF4633062.1"/>
    </source>
</evidence>
<dbReference type="PANTHER" id="PTHR13259">
    <property type="entry name" value="BLADDER CANCER 10 KD PROTEIN HOMOLOG"/>
    <property type="match status" value="1"/>
</dbReference>
<evidence type="ECO:0000256" key="3">
    <source>
        <dbReference type="ARBA" id="ARBA00022989"/>
    </source>
</evidence>
<comment type="caution">
    <text evidence="6">The sequence shown here is derived from an EMBL/GenBank/DDBJ whole genome shotgun (WGS) entry which is preliminary data.</text>
</comment>
<organism evidence="6 7">
    <name type="scientific">Cudoniella acicularis</name>
    <dbReference type="NCBI Taxonomy" id="354080"/>
    <lineage>
        <taxon>Eukaryota</taxon>
        <taxon>Fungi</taxon>
        <taxon>Dikarya</taxon>
        <taxon>Ascomycota</taxon>
        <taxon>Pezizomycotina</taxon>
        <taxon>Leotiomycetes</taxon>
        <taxon>Helotiales</taxon>
        <taxon>Tricladiaceae</taxon>
        <taxon>Cudoniella</taxon>
    </lineage>
</organism>
<dbReference type="EMBL" id="JAAMPI010000293">
    <property type="protein sequence ID" value="KAF4633062.1"/>
    <property type="molecule type" value="Genomic_DNA"/>
</dbReference>
<evidence type="ECO:0000256" key="5">
    <source>
        <dbReference type="SAM" id="Phobius"/>
    </source>
</evidence>
<accession>A0A8H4RN71</accession>
<name>A0A8H4RN71_9HELO</name>
<comment type="subcellular location">
    <subcellularLocation>
        <location evidence="1">Membrane</location>
    </subcellularLocation>
</comment>
<feature type="transmembrane region" description="Helical" evidence="5">
    <location>
        <begin position="58"/>
        <end position="84"/>
    </location>
</feature>
<evidence type="ECO:0000256" key="2">
    <source>
        <dbReference type="ARBA" id="ARBA00022692"/>
    </source>
</evidence>
<keyword evidence="4 5" id="KW-0472">Membrane</keyword>
<dbReference type="InterPro" id="IPR009598">
    <property type="entry name" value="BCALP"/>
</dbReference>